<evidence type="ECO:0000259" key="2">
    <source>
        <dbReference type="Pfam" id="PF16401"/>
    </source>
</evidence>
<evidence type="ECO:0000256" key="1">
    <source>
        <dbReference type="SAM" id="Phobius"/>
    </source>
</evidence>
<feature type="transmembrane region" description="Helical" evidence="1">
    <location>
        <begin position="296"/>
        <end position="315"/>
    </location>
</feature>
<feature type="transmembrane region" description="Helical" evidence="1">
    <location>
        <begin position="82"/>
        <end position="101"/>
    </location>
</feature>
<sequence>MTKITRRLASIDAFRAITMLLMIFVNDLILDIRVPEWLEHAREGEDRLGLADTVFPAFLFIVGLSIPLAIRAGRERGASRTTTLLHILRRSFALLVMGFFLVNYEEFTQGPALVSQFGFLLIITIAFFFIWLVYPESWSVARKWLFRGIGVAALVFMAIIYKGGTPEHPKWLEPSWWGILGLIGWCYLTCALLYFFIGDRLWALGVIFLYFLGFAILAHTRGGTMMHYLSLGGSGGLSAFTMAGVMTTVYYQRMTNSGKAVKGLLVLTAWTPVLIVAGFILRSIGGIAKLGVTPSWILICTGISVGCVVLLGYIVDVQGRQDWYRLIRPAGTITLTCYLLPDIHFAILKLLGPSVQLPEVLRTGWIGVGKSLVFAFLIVLLTGVLEKKKIRLSV</sequence>
<dbReference type="AlphaFoldDB" id="A0A8J2UAI9"/>
<feature type="transmembrane region" description="Helical" evidence="1">
    <location>
        <begin position="176"/>
        <end position="196"/>
    </location>
</feature>
<comment type="caution">
    <text evidence="3">The sequence shown here is derived from an EMBL/GenBank/DDBJ whole genome shotgun (WGS) entry which is preliminary data.</text>
</comment>
<feature type="transmembrane region" description="Helical" evidence="1">
    <location>
        <begin position="364"/>
        <end position="385"/>
    </location>
</feature>
<feature type="transmembrane region" description="Helical" evidence="1">
    <location>
        <begin position="201"/>
        <end position="219"/>
    </location>
</feature>
<feature type="transmembrane region" description="Helical" evidence="1">
    <location>
        <begin position="144"/>
        <end position="164"/>
    </location>
</feature>
<feature type="domain" description="DUF5009" evidence="2">
    <location>
        <begin position="8"/>
        <end position="150"/>
    </location>
</feature>
<reference evidence="3" key="1">
    <citation type="journal article" date="2014" name="Int. J. Syst. Evol. Microbiol.">
        <title>Complete genome sequence of Corynebacterium casei LMG S-19264T (=DSM 44701T), isolated from a smear-ripened cheese.</title>
        <authorList>
            <consortium name="US DOE Joint Genome Institute (JGI-PGF)"/>
            <person name="Walter F."/>
            <person name="Albersmeier A."/>
            <person name="Kalinowski J."/>
            <person name="Ruckert C."/>
        </authorList>
    </citation>
    <scope>NUCLEOTIDE SEQUENCE</scope>
    <source>
        <strain evidence="3">CGMCC 1.15448</strain>
    </source>
</reference>
<dbReference type="PANTHER" id="PTHR31061:SF24">
    <property type="entry name" value="LD22376P"/>
    <property type="match status" value="1"/>
</dbReference>
<dbReference type="InterPro" id="IPR032176">
    <property type="entry name" value="DUF5009"/>
</dbReference>
<gene>
    <name evidence="3" type="ORF">GCM10011511_12500</name>
</gene>
<dbReference type="PANTHER" id="PTHR31061">
    <property type="entry name" value="LD22376P"/>
    <property type="match status" value="1"/>
</dbReference>
<accession>A0A8J2UAI9</accession>
<keyword evidence="1" id="KW-0472">Membrane</keyword>
<dbReference type="Proteomes" id="UP000607559">
    <property type="component" value="Unassembled WGS sequence"/>
</dbReference>
<evidence type="ECO:0000313" key="3">
    <source>
        <dbReference type="EMBL" id="GGA90712.1"/>
    </source>
</evidence>
<keyword evidence="1" id="KW-1133">Transmembrane helix</keyword>
<dbReference type="RefSeq" id="WP_188929610.1">
    <property type="nucleotide sequence ID" value="NZ_BMJC01000001.1"/>
</dbReference>
<organism evidence="3 4">
    <name type="scientific">Puia dinghuensis</name>
    <dbReference type="NCBI Taxonomy" id="1792502"/>
    <lineage>
        <taxon>Bacteria</taxon>
        <taxon>Pseudomonadati</taxon>
        <taxon>Bacteroidota</taxon>
        <taxon>Chitinophagia</taxon>
        <taxon>Chitinophagales</taxon>
        <taxon>Chitinophagaceae</taxon>
        <taxon>Puia</taxon>
    </lineage>
</organism>
<feature type="transmembrane region" description="Helical" evidence="1">
    <location>
        <begin position="113"/>
        <end position="132"/>
    </location>
</feature>
<keyword evidence="4" id="KW-1185">Reference proteome</keyword>
<dbReference type="EMBL" id="BMJC01000001">
    <property type="protein sequence ID" value="GGA90712.1"/>
    <property type="molecule type" value="Genomic_DNA"/>
</dbReference>
<evidence type="ECO:0000313" key="4">
    <source>
        <dbReference type="Proteomes" id="UP000607559"/>
    </source>
</evidence>
<feature type="transmembrane region" description="Helical" evidence="1">
    <location>
        <begin position="50"/>
        <end position="70"/>
    </location>
</feature>
<name>A0A8J2UAI9_9BACT</name>
<reference evidence="3" key="2">
    <citation type="submission" date="2020-09" db="EMBL/GenBank/DDBJ databases">
        <authorList>
            <person name="Sun Q."/>
            <person name="Zhou Y."/>
        </authorList>
    </citation>
    <scope>NUCLEOTIDE SEQUENCE</scope>
    <source>
        <strain evidence="3">CGMCC 1.15448</strain>
    </source>
</reference>
<feature type="transmembrane region" description="Helical" evidence="1">
    <location>
        <begin position="327"/>
        <end position="352"/>
    </location>
</feature>
<dbReference type="Pfam" id="PF16401">
    <property type="entry name" value="DUF5009"/>
    <property type="match status" value="1"/>
</dbReference>
<protein>
    <recommendedName>
        <fullName evidence="2">DUF5009 domain-containing protein</fullName>
    </recommendedName>
</protein>
<feature type="transmembrane region" description="Helical" evidence="1">
    <location>
        <begin position="263"/>
        <end position="284"/>
    </location>
</feature>
<feature type="transmembrane region" description="Helical" evidence="1">
    <location>
        <begin position="225"/>
        <end position="251"/>
    </location>
</feature>
<feature type="transmembrane region" description="Helical" evidence="1">
    <location>
        <begin position="12"/>
        <end position="30"/>
    </location>
</feature>
<proteinExistence type="predicted"/>
<keyword evidence="1" id="KW-0812">Transmembrane</keyword>